<evidence type="ECO:0000313" key="1">
    <source>
        <dbReference type="EMBL" id="AJD40320.1"/>
    </source>
</evidence>
<protein>
    <recommendedName>
        <fullName evidence="3">DUF1217 domain-containing protein</fullName>
    </recommendedName>
</protein>
<dbReference type="KEGG" id="rga:RGR602_CH00959"/>
<reference evidence="1 2" key="1">
    <citation type="submission" date="2013-11" db="EMBL/GenBank/DDBJ databases">
        <title>Complete genome sequence of Rhizobium gallicum bv. gallicum R602.</title>
        <authorList>
            <person name="Bustos P."/>
            <person name="Santamaria R.I."/>
            <person name="Lozano L."/>
            <person name="Acosta J.L."/>
            <person name="Ormeno-Orrillo E."/>
            <person name="Rogel M.A."/>
            <person name="Romero D."/>
            <person name="Cevallos M.A."/>
            <person name="Martinez-Romero E."/>
            <person name="Gonzalez V."/>
        </authorList>
    </citation>
    <scope>NUCLEOTIDE SEQUENCE [LARGE SCALE GENOMIC DNA]</scope>
    <source>
        <strain evidence="1 2">R602</strain>
    </source>
</reference>
<dbReference type="Gene3D" id="1.10.3700.10">
    <property type="entry name" value="AGR C 984p-like"/>
    <property type="match status" value="3"/>
</dbReference>
<name>A0A0B4X0M3_9HYPH</name>
<dbReference type="InterPro" id="IPR010626">
    <property type="entry name" value="DUF1217"/>
</dbReference>
<dbReference type="Pfam" id="PF06748">
    <property type="entry name" value="DUF1217"/>
    <property type="match status" value="3"/>
</dbReference>
<dbReference type="SUPFAM" id="SSF158837">
    <property type="entry name" value="AGR C 984p-like"/>
    <property type="match status" value="5"/>
</dbReference>
<keyword evidence="2" id="KW-1185">Reference proteome</keyword>
<evidence type="ECO:0008006" key="3">
    <source>
        <dbReference type="Google" id="ProtNLM"/>
    </source>
</evidence>
<accession>A0A0B4X0M3</accession>
<dbReference type="AlphaFoldDB" id="A0A0B4X0M3"/>
<dbReference type="InterPro" id="IPR023157">
    <property type="entry name" value="AGR-C-984p-like_sf"/>
</dbReference>
<gene>
    <name evidence="1" type="ORF">RGR602_CH00959</name>
</gene>
<dbReference type="HOGENOM" id="CLU_013150_0_0_5"/>
<proteinExistence type="predicted"/>
<sequence>MLFKGAFMISASVAYAIISRDPKTSLDRIASQATVKRDAEYYAENINKVKDVDDFLGNYKLYSYAMKAYGLDDMTYAKAFMKKVLESDLTDPDSFANKLSDQRYKQFAAAFNFNAPKPDAQTDAQEDDLIDRYNASFTDQEKQAIKDTDYYSAEIADVQTVDDLVNNTRLRTYVLKTFGIDTTYASKQFLRDVLTSDLNDPNSVVNLQGGEKYQALAAQFNFNADGTVNGSAQTATQKNTVMEQYNLNSSTVIVDNDVFPDIVYTTRAAADYNKAYYESKIKTITNVDSLIADERLTDYIRAAYSLGPSSFGTDLSDTALRQILVDPAYANTMGATAVHQAFSFEADGSVLGPDGPQSDSLIQATSVNYMARYDDEAKAAIEEIVANYKTRMSDTRTLDNFSDVDSINDFLKTNKTGDLDKTNDDLPDLYQVALQAYGLTEEELSKSVMRKLLASDPYDPEGYVASFKDDRITQLARAFNFDGEGNASIQLQALSPAAMAKYATNYKSHVTMLMKDGPLKEKASKDATEEVDYFAKTMESVQSLDDFLEDDRLTGLILKSVGLDPKDYDEETLRKIFTSDPDDASSYLNTKVDSKFKNLVADFNFDTEGNLTRAKLGIVQDQGALDRTQDAYLQQTLETQEGETNDGTRLALYFARKAPDITSLYSILGDKALFQVITTAYNLPSQISSMDVDKQVALLEKFVDLKDLGDSKKVDKLVKRFTAMYDIQNVTSQSPALQILTGGG</sequence>
<dbReference type="EMBL" id="CP006877">
    <property type="protein sequence ID" value="AJD40320.1"/>
    <property type="molecule type" value="Genomic_DNA"/>
</dbReference>
<organism evidence="1 2">
    <name type="scientific">Rhizobium gallicum bv. gallicum R602sp</name>
    <dbReference type="NCBI Taxonomy" id="1041138"/>
    <lineage>
        <taxon>Bacteria</taxon>
        <taxon>Pseudomonadati</taxon>
        <taxon>Pseudomonadota</taxon>
        <taxon>Alphaproteobacteria</taxon>
        <taxon>Hyphomicrobiales</taxon>
        <taxon>Rhizobiaceae</taxon>
        <taxon>Rhizobium/Agrobacterium group</taxon>
        <taxon>Rhizobium</taxon>
    </lineage>
</organism>
<evidence type="ECO:0000313" key="2">
    <source>
        <dbReference type="Proteomes" id="UP000031368"/>
    </source>
</evidence>
<dbReference type="Proteomes" id="UP000031368">
    <property type="component" value="Chromosome"/>
</dbReference>